<organism evidence="9 10">
    <name type="scientific">Pusillimonas noertemannii</name>
    <dbReference type="NCBI Taxonomy" id="305977"/>
    <lineage>
        <taxon>Bacteria</taxon>
        <taxon>Pseudomonadati</taxon>
        <taxon>Pseudomonadota</taxon>
        <taxon>Betaproteobacteria</taxon>
        <taxon>Burkholderiales</taxon>
        <taxon>Alcaligenaceae</taxon>
        <taxon>Pusillimonas</taxon>
    </lineage>
</organism>
<dbReference type="Gene3D" id="1.20.1720.10">
    <property type="entry name" value="Multidrug resistance protein D"/>
    <property type="match status" value="1"/>
</dbReference>
<dbReference type="PROSITE" id="PS00216">
    <property type="entry name" value="SUGAR_TRANSPORT_1"/>
    <property type="match status" value="1"/>
</dbReference>
<keyword evidence="5 7" id="KW-1133">Transmembrane helix</keyword>
<dbReference type="STRING" id="1231391.GCA_000308195_01825"/>
<dbReference type="InterPro" id="IPR036259">
    <property type="entry name" value="MFS_trans_sf"/>
</dbReference>
<dbReference type="PANTHER" id="PTHR42718:SF46">
    <property type="entry name" value="BLR6921 PROTEIN"/>
    <property type="match status" value="1"/>
</dbReference>
<reference evidence="9 10" key="1">
    <citation type="submission" date="2018-04" db="EMBL/GenBank/DDBJ databases">
        <title>Genomic Encyclopedia of Type Strains, Phase IV (KMG-IV): sequencing the most valuable type-strain genomes for metagenomic binning, comparative biology and taxonomic classification.</title>
        <authorList>
            <person name="Goeker M."/>
        </authorList>
    </citation>
    <scope>NUCLEOTIDE SEQUENCE [LARGE SCALE GENOMIC DNA]</scope>
    <source>
        <strain evidence="9 10">DSM 10065</strain>
    </source>
</reference>
<feature type="transmembrane region" description="Helical" evidence="7">
    <location>
        <begin position="364"/>
        <end position="384"/>
    </location>
</feature>
<feature type="transmembrane region" description="Helical" evidence="7">
    <location>
        <begin position="271"/>
        <end position="296"/>
    </location>
</feature>
<evidence type="ECO:0000256" key="7">
    <source>
        <dbReference type="SAM" id="Phobius"/>
    </source>
</evidence>
<evidence type="ECO:0000256" key="3">
    <source>
        <dbReference type="ARBA" id="ARBA00022475"/>
    </source>
</evidence>
<evidence type="ECO:0000313" key="9">
    <source>
        <dbReference type="EMBL" id="PVY62265.1"/>
    </source>
</evidence>
<gene>
    <name evidence="9" type="ORF">C7440_1758</name>
</gene>
<feature type="transmembrane region" description="Helical" evidence="7">
    <location>
        <begin position="405"/>
        <end position="425"/>
    </location>
</feature>
<dbReference type="InterPro" id="IPR011701">
    <property type="entry name" value="MFS"/>
</dbReference>
<feature type="transmembrane region" description="Helical" evidence="7">
    <location>
        <begin position="105"/>
        <end position="127"/>
    </location>
</feature>
<dbReference type="InterPro" id="IPR005829">
    <property type="entry name" value="Sugar_transporter_CS"/>
</dbReference>
<feature type="transmembrane region" description="Helical" evidence="7">
    <location>
        <begin position="200"/>
        <end position="220"/>
    </location>
</feature>
<dbReference type="GO" id="GO:0005886">
    <property type="term" value="C:plasma membrane"/>
    <property type="evidence" value="ECO:0007669"/>
    <property type="project" value="UniProtKB-SubCell"/>
</dbReference>
<name>A0A2U1CMN8_9BURK</name>
<keyword evidence="3" id="KW-1003">Cell membrane</keyword>
<dbReference type="Pfam" id="PF07690">
    <property type="entry name" value="MFS_1"/>
    <property type="match status" value="1"/>
</dbReference>
<accession>A0A2U1CMN8</accession>
<dbReference type="GO" id="GO:0022857">
    <property type="term" value="F:transmembrane transporter activity"/>
    <property type="evidence" value="ECO:0007669"/>
    <property type="project" value="InterPro"/>
</dbReference>
<feature type="transmembrane region" description="Helical" evidence="7">
    <location>
        <begin position="308"/>
        <end position="329"/>
    </location>
</feature>
<feature type="transmembrane region" description="Helical" evidence="7">
    <location>
        <begin position="336"/>
        <end position="358"/>
    </location>
</feature>
<evidence type="ECO:0000256" key="6">
    <source>
        <dbReference type="ARBA" id="ARBA00023136"/>
    </source>
</evidence>
<comment type="subcellular location">
    <subcellularLocation>
        <location evidence="1">Cell membrane</location>
        <topology evidence="1">Multi-pass membrane protein</topology>
    </subcellularLocation>
</comment>
<evidence type="ECO:0000256" key="4">
    <source>
        <dbReference type="ARBA" id="ARBA00022692"/>
    </source>
</evidence>
<comment type="caution">
    <text evidence="9">The sequence shown here is derived from an EMBL/GenBank/DDBJ whole genome shotgun (WGS) entry which is preliminary data.</text>
</comment>
<keyword evidence="4 7" id="KW-0812">Transmembrane</keyword>
<dbReference type="Gene3D" id="1.20.1250.20">
    <property type="entry name" value="MFS general substrate transporter like domains"/>
    <property type="match status" value="1"/>
</dbReference>
<dbReference type="RefSeq" id="WP_165832509.1">
    <property type="nucleotide sequence ID" value="NZ_JACCEX010000002.1"/>
</dbReference>
<feature type="transmembrane region" description="Helical" evidence="7">
    <location>
        <begin position="139"/>
        <end position="163"/>
    </location>
</feature>
<dbReference type="InterPro" id="IPR020846">
    <property type="entry name" value="MFS_dom"/>
</dbReference>
<evidence type="ECO:0000259" key="8">
    <source>
        <dbReference type="PROSITE" id="PS50850"/>
    </source>
</evidence>
<evidence type="ECO:0000256" key="1">
    <source>
        <dbReference type="ARBA" id="ARBA00004651"/>
    </source>
</evidence>
<dbReference type="Proteomes" id="UP000246145">
    <property type="component" value="Unassembled WGS sequence"/>
</dbReference>
<dbReference type="AlphaFoldDB" id="A0A2U1CMN8"/>
<evidence type="ECO:0000256" key="5">
    <source>
        <dbReference type="ARBA" id="ARBA00022989"/>
    </source>
</evidence>
<sequence>MTSTAATPVRRNTVFLIVGAALLMMSIDSTIVAIALDAIQQGLHTSINLAGWTLTAYSFGFVLMLPISGKLAERFGRRQVFLASVAVFTLASLGCAMANDIYALILLRALQAAGGAGFTPTATGIIVDHFGPARDRYVSLFGSIFPIGAMIGPVFGGYFVGYWSWRDVFYVNVPIGLLIIALALRFVPRDPTRTRRRPKSMDVAGVALLGGGLLAGMLAVSILGERQPSEALWPPLALLAFAAALVGAFFRHIRRTRTPFIAPRLIYGPDFGVVNLVNMTYSGIVIGALALIPLYATSRYGIDALRSGTLLTAQGVAALVFSLLAVAVLRRSGYRLPLYAGSAVTVAGFVLLALPPAWDASPYAWLAFATFLLGAGAGVINPAMRNAGLQLAPESSSMLAALRTLSLQIGTIGTVSIVTAVLSQQHDAGRTLAWTFAFLAVFRVLIMPLARWVPEQRGAW</sequence>
<feature type="transmembrane region" description="Helical" evidence="7">
    <location>
        <begin position="12"/>
        <end position="35"/>
    </location>
</feature>
<keyword evidence="2" id="KW-0813">Transport</keyword>
<feature type="domain" description="Major facilitator superfamily (MFS) profile" evidence="8">
    <location>
        <begin position="14"/>
        <end position="458"/>
    </location>
</feature>
<dbReference type="PANTHER" id="PTHR42718">
    <property type="entry name" value="MAJOR FACILITATOR SUPERFAMILY MULTIDRUG TRANSPORTER MFSC"/>
    <property type="match status" value="1"/>
</dbReference>
<dbReference type="PROSITE" id="PS50850">
    <property type="entry name" value="MFS"/>
    <property type="match status" value="1"/>
</dbReference>
<protein>
    <submittedName>
        <fullName evidence="9">EmrB/QacA subfamily drug resistance transporter</fullName>
    </submittedName>
</protein>
<keyword evidence="6 7" id="KW-0472">Membrane</keyword>
<feature type="transmembrane region" description="Helical" evidence="7">
    <location>
        <begin position="169"/>
        <end position="188"/>
    </location>
</feature>
<feature type="transmembrane region" description="Helical" evidence="7">
    <location>
        <begin position="47"/>
        <end position="68"/>
    </location>
</feature>
<feature type="transmembrane region" description="Helical" evidence="7">
    <location>
        <begin position="80"/>
        <end position="99"/>
    </location>
</feature>
<dbReference type="EMBL" id="QEKO01000002">
    <property type="protein sequence ID" value="PVY62265.1"/>
    <property type="molecule type" value="Genomic_DNA"/>
</dbReference>
<dbReference type="SUPFAM" id="SSF103473">
    <property type="entry name" value="MFS general substrate transporter"/>
    <property type="match status" value="1"/>
</dbReference>
<feature type="transmembrane region" description="Helical" evidence="7">
    <location>
        <begin position="232"/>
        <end position="250"/>
    </location>
</feature>
<evidence type="ECO:0000256" key="2">
    <source>
        <dbReference type="ARBA" id="ARBA00022448"/>
    </source>
</evidence>
<proteinExistence type="predicted"/>
<keyword evidence="10" id="KW-1185">Reference proteome</keyword>
<dbReference type="CDD" id="cd17321">
    <property type="entry name" value="MFS_MMR_MDR_like"/>
    <property type="match status" value="1"/>
</dbReference>
<feature type="transmembrane region" description="Helical" evidence="7">
    <location>
        <begin position="431"/>
        <end position="450"/>
    </location>
</feature>
<evidence type="ECO:0000313" key="10">
    <source>
        <dbReference type="Proteomes" id="UP000246145"/>
    </source>
</evidence>